<keyword evidence="3" id="KW-1185">Reference proteome</keyword>
<comment type="caution">
    <text evidence="2">The sequence shown here is derived from an EMBL/GenBank/DDBJ whole genome shotgun (WGS) entry which is preliminary data.</text>
</comment>
<accession>A0A8S3RMQ8</accession>
<gene>
    <name evidence="2" type="ORF">MEDL_20673</name>
</gene>
<feature type="compositionally biased region" description="Basic residues" evidence="1">
    <location>
        <begin position="142"/>
        <end position="153"/>
    </location>
</feature>
<dbReference type="AlphaFoldDB" id="A0A8S3RMQ8"/>
<name>A0A8S3RMQ8_MYTED</name>
<protein>
    <submittedName>
        <fullName evidence="2">Uncharacterized protein</fullName>
    </submittedName>
</protein>
<feature type="region of interest" description="Disordered" evidence="1">
    <location>
        <begin position="124"/>
        <end position="153"/>
    </location>
</feature>
<organism evidence="2 3">
    <name type="scientific">Mytilus edulis</name>
    <name type="common">Blue mussel</name>
    <dbReference type="NCBI Taxonomy" id="6550"/>
    <lineage>
        <taxon>Eukaryota</taxon>
        <taxon>Metazoa</taxon>
        <taxon>Spiralia</taxon>
        <taxon>Lophotrochozoa</taxon>
        <taxon>Mollusca</taxon>
        <taxon>Bivalvia</taxon>
        <taxon>Autobranchia</taxon>
        <taxon>Pteriomorphia</taxon>
        <taxon>Mytilida</taxon>
        <taxon>Mytiloidea</taxon>
        <taxon>Mytilidae</taxon>
        <taxon>Mytilinae</taxon>
        <taxon>Mytilus</taxon>
    </lineage>
</organism>
<dbReference type="Proteomes" id="UP000683360">
    <property type="component" value="Unassembled WGS sequence"/>
</dbReference>
<evidence type="ECO:0000256" key="1">
    <source>
        <dbReference type="SAM" id="MobiDB-lite"/>
    </source>
</evidence>
<reference evidence="2" key="1">
    <citation type="submission" date="2021-03" db="EMBL/GenBank/DDBJ databases">
        <authorList>
            <person name="Bekaert M."/>
        </authorList>
    </citation>
    <scope>NUCLEOTIDE SEQUENCE</scope>
</reference>
<proteinExistence type="predicted"/>
<sequence>MYRRDKTKRHKHQEVIKIAVCTDETKPNDTSIKKSSRLQYVPTRQNQTTQASKVIKIAVCTDETKPNDTSIKKSSRLQYVPTRQNQTTQASRSHLDCSMYRRDKTKRHKHQEVIKIAVCTDETKPNDTSIKKSSRFSMYRRDKTKRHQHQDVI</sequence>
<evidence type="ECO:0000313" key="3">
    <source>
        <dbReference type="Proteomes" id="UP000683360"/>
    </source>
</evidence>
<evidence type="ECO:0000313" key="2">
    <source>
        <dbReference type="EMBL" id="CAG2206317.1"/>
    </source>
</evidence>
<dbReference type="EMBL" id="CAJPWZ010001046">
    <property type="protein sequence ID" value="CAG2206317.1"/>
    <property type="molecule type" value="Genomic_DNA"/>
</dbReference>